<dbReference type="InterPro" id="IPR029787">
    <property type="entry name" value="Nucleotide_cyclase"/>
</dbReference>
<dbReference type="InterPro" id="IPR043128">
    <property type="entry name" value="Rev_trsase/Diguanyl_cyclase"/>
</dbReference>
<dbReference type="SUPFAM" id="SSF55073">
    <property type="entry name" value="Nucleotide cyclase"/>
    <property type="match status" value="1"/>
</dbReference>
<dbReference type="CDD" id="cd01949">
    <property type="entry name" value="GGDEF"/>
    <property type="match status" value="1"/>
</dbReference>
<comment type="caution">
    <text evidence="4">The sequence shown here is derived from an EMBL/GenBank/DDBJ whole genome shotgun (WGS) entry which is preliminary data.</text>
</comment>
<name>A0ABV4WE24_9CYAN</name>
<dbReference type="InterPro" id="IPR000160">
    <property type="entry name" value="GGDEF_dom"/>
</dbReference>
<reference evidence="4 5" key="1">
    <citation type="submission" date="2024-09" db="EMBL/GenBank/DDBJ databases">
        <title>Floridaenema gen nov. (Aerosakkonemataceae, Aerosakkonematales ord. nov., Cyanobacteria) from benthic tropical and subtropical fresh waters, with the description of four new species.</title>
        <authorList>
            <person name="Moretto J.A."/>
            <person name="Berthold D.E."/>
            <person name="Lefler F.W."/>
            <person name="Huang I.-S."/>
            <person name="Laughinghouse H. IV."/>
        </authorList>
    </citation>
    <scope>NUCLEOTIDE SEQUENCE [LARGE SCALE GENOMIC DNA]</scope>
    <source>
        <strain evidence="4 5">BLCC-F167</strain>
    </source>
</reference>
<feature type="domain" description="GGDEF" evidence="3">
    <location>
        <begin position="449"/>
        <end position="593"/>
    </location>
</feature>
<dbReference type="SMART" id="SM01080">
    <property type="entry name" value="CHASE2"/>
    <property type="match status" value="1"/>
</dbReference>
<keyword evidence="1" id="KW-0472">Membrane</keyword>
<dbReference type="Gene3D" id="3.30.70.270">
    <property type="match status" value="1"/>
</dbReference>
<keyword evidence="5" id="KW-1185">Reference proteome</keyword>
<dbReference type="Pfam" id="PF00563">
    <property type="entry name" value="EAL"/>
    <property type="match status" value="1"/>
</dbReference>
<dbReference type="PANTHER" id="PTHR44757">
    <property type="entry name" value="DIGUANYLATE CYCLASE DGCP"/>
    <property type="match status" value="1"/>
</dbReference>
<evidence type="ECO:0000259" key="3">
    <source>
        <dbReference type="PROSITE" id="PS50887"/>
    </source>
</evidence>
<evidence type="ECO:0000313" key="5">
    <source>
        <dbReference type="Proteomes" id="UP001576780"/>
    </source>
</evidence>
<sequence>MPEQLFQKLPQLFSNKELHAGIKKFGYKSLLFCQQPVLIISLLVTGLLLGIRQMEVLQPLELMEYDRATQLNPEMKPDPRILVVGINEADIEAQKQWPLSDRTLAKLLATLQLYQPKVIGLDLYRERAYPPGHVELVKELQKQNVVVITKLGGNGSESVKPPLSVAKEQISFNDFVLDPDGVIRRNFIFAALKGEAYYSFGLLISLKYLQEQNLALKVQPHHLKLGEKILPNLNPDSGGYQNIDTGGYQILLKYRSRSQNIAAQVTLTQVLNGEIDPNLIRNKIVIIGTTAPSQKDLFFTPYTATDRDTASMPGVLIHAQMVSQIISIMEDNQPLFWFWPQWLEWFWVWVWSLIGGIIVWRFRRPLLLGIALFIAVLILLGVFVVSFVQGGWVPLVVPVLGLLVTGSSVAAYKLFNDTFYDALTGLPNRALLLKQIDKKNNSVQHKENYLIAVIFLDLDRFKMVNDNFNHQVGDRLLIAVTKRLKSCLSDQDIIARIGGDEFAVLLTNISNVNQVTSVADAMQEKLSFPFNLKGEQIFISASFGIAFNQIGCDRPDEIELLVNRQPEELLRDAHTAMYRAKALGRARYEVFSIGMRTQIVSRLQLENELRRAIAALSDGTSQEFLVYYQPIISFKTGKIAGFEALIRWQPPGKFISPAEFIPLAEETGLIIPLGEWILKEACLQLKSWQKQFCLESPLSLSVNLSSQQFSQPDLTERVEKILKETKLNGENLKLEITESMAMQDVEKTIASILRLKALKLRFSIDDFGTGYSSLSYLHRFPVDTLKVDRSFVSRMEDSSENLAIVQTVIMLSHKLGMDVTAEGVEKASQMQILRELGCEYGQGYYFAKPLNSEAATALLAEQPQW</sequence>
<organism evidence="4 5">
    <name type="scientific">Floridaenema evergladense BLCC-F167</name>
    <dbReference type="NCBI Taxonomy" id="3153639"/>
    <lineage>
        <taxon>Bacteria</taxon>
        <taxon>Bacillati</taxon>
        <taxon>Cyanobacteriota</taxon>
        <taxon>Cyanophyceae</taxon>
        <taxon>Oscillatoriophycideae</taxon>
        <taxon>Aerosakkonematales</taxon>
        <taxon>Aerosakkonemataceae</taxon>
        <taxon>Floridanema</taxon>
        <taxon>Floridanema evergladense</taxon>
    </lineage>
</organism>
<dbReference type="InterPro" id="IPR007890">
    <property type="entry name" value="CHASE2"/>
</dbReference>
<dbReference type="Proteomes" id="UP001576780">
    <property type="component" value="Unassembled WGS sequence"/>
</dbReference>
<gene>
    <name evidence="4" type="ORF">ACE1CA_01715</name>
</gene>
<dbReference type="Gene3D" id="3.20.20.450">
    <property type="entry name" value="EAL domain"/>
    <property type="match status" value="1"/>
</dbReference>
<dbReference type="SMART" id="SM00052">
    <property type="entry name" value="EAL"/>
    <property type="match status" value="1"/>
</dbReference>
<dbReference type="InterPro" id="IPR052155">
    <property type="entry name" value="Biofilm_reg_signaling"/>
</dbReference>
<evidence type="ECO:0000313" key="4">
    <source>
        <dbReference type="EMBL" id="MFB2833231.1"/>
    </source>
</evidence>
<dbReference type="Pfam" id="PF05226">
    <property type="entry name" value="CHASE2"/>
    <property type="match status" value="1"/>
</dbReference>
<feature type="transmembrane region" description="Helical" evidence="1">
    <location>
        <begin position="342"/>
        <end position="360"/>
    </location>
</feature>
<dbReference type="EMBL" id="JBHFNT010000017">
    <property type="protein sequence ID" value="MFB2833231.1"/>
    <property type="molecule type" value="Genomic_DNA"/>
</dbReference>
<dbReference type="InterPro" id="IPR001633">
    <property type="entry name" value="EAL_dom"/>
</dbReference>
<feature type="domain" description="EAL" evidence="2">
    <location>
        <begin position="602"/>
        <end position="863"/>
    </location>
</feature>
<dbReference type="InterPro" id="IPR035919">
    <property type="entry name" value="EAL_sf"/>
</dbReference>
<dbReference type="Pfam" id="PF00990">
    <property type="entry name" value="GGDEF"/>
    <property type="match status" value="1"/>
</dbReference>
<proteinExistence type="predicted"/>
<protein>
    <submittedName>
        <fullName evidence="4">EAL domain-containing protein</fullName>
    </submittedName>
</protein>
<dbReference type="SUPFAM" id="SSF141868">
    <property type="entry name" value="EAL domain-like"/>
    <property type="match status" value="1"/>
</dbReference>
<evidence type="ECO:0000259" key="2">
    <source>
        <dbReference type="PROSITE" id="PS50883"/>
    </source>
</evidence>
<dbReference type="PANTHER" id="PTHR44757:SF2">
    <property type="entry name" value="BIOFILM ARCHITECTURE MAINTENANCE PROTEIN MBAA"/>
    <property type="match status" value="1"/>
</dbReference>
<evidence type="ECO:0000256" key="1">
    <source>
        <dbReference type="SAM" id="Phobius"/>
    </source>
</evidence>
<dbReference type="RefSeq" id="WP_413275694.1">
    <property type="nucleotide sequence ID" value="NZ_JBHFNT010000017.1"/>
</dbReference>
<dbReference type="PROSITE" id="PS50887">
    <property type="entry name" value="GGDEF"/>
    <property type="match status" value="1"/>
</dbReference>
<keyword evidence="1" id="KW-1133">Transmembrane helix</keyword>
<accession>A0ABV4WE24</accession>
<dbReference type="SMART" id="SM00267">
    <property type="entry name" value="GGDEF"/>
    <property type="match status" value="1"/>
</dbReference>
<keyword evidence="1" id="KW-0812">Transmembrane</keyword>
<feature type="transmembrane region" description="Helical" evidence="1">
    <location>
        <begin position="367"/>
        <end position="389"/>
    </location>
</feature>
<dbReference type="NCBIfam" id="TIGR00254">
    <property type="entry name" value="GGDEF"/>
    <property type="match status" value="1"/>
</dbReference>
<dbReference type="PROSITE" id="PS50883">
    <property type="entry name" value="EAL"/>
    <property type="match status" value="1"/>
</dbReference>
<dbReference type="CDD" id="cd01948">
    <property type="entry name" value="EAL"/>
    <property type="match status" value="1"/>
</dbReference>